<protein>
    <submittedName>
        <fullName evidence="2">Phosphotransferase family enzyme</fullName>
    </submittedName>
</protein>
<comment type="caution">
    <text evidence="2">The sequence shown here is derived from an EMBL/GenBank/DDBJ whole genome shotgun (WGS) entry which is preliminary data.</text>
</comment>
<evidence type="ECO:0000259" key="1">
    <source>
        <dbReference type="Pfam" id="PF01636"/>
    </source>
</evidence>
<dbReference type="Gene3D" id="3.90.1200.10">
    <property type="match status" value="1"/>
</dbReference>
<evidence type="ECO:0000313" key="3">
    <source>
        <dbReference type="Proteomes" id="UP000242310"/>
    </source>
</evidence>
<reference evidence="2 3" key="1">
    <citation type="submission" date="2018-03" db="EMBL/GenBank/DDBJ databases">
        <title>Genomic Encyclopedia of Type Strains, Phase III (KMG-III): the genomes of soil and plant-associated and newly described type strains.</title>
        <authorList>
            <person name="Whitman W."/>
        </authorList>
    </citation>
    <scope>NUCLEOTIDE SEQUENCE [LARGE SCALE GENOMIC DNA]</scope>
    <source>
        <strain evidence="2 3">CGMCC 1.07653</strain>
    </source>
</reference>
<dbReference type="Pfam" id="PF01636">
    <property type="entry name" value="APH"/>
    <property type="match status" value="1"/>
</dbReference>
<gene>
    <name evidence="2" type="ORF">B0H94_11172</name>
</gene>
<dbReference type="InterPro" id="IPR011009">
    <property type="entry name" value="Kinase-like_dom_sf"/>
</dbReference>
<sequence>MKTLDHELLHTFIIYAEKDEAILVDVDSIAISLPSYRAKASHIAVTNHINRYLENEYNIKTNVIKCHYENEKQRVFVVELIQEKGLLPSKAKWLHNHLDKLSDGEKKILKSWRSASRQVSLPWFKFGWRNRMEAWLEKTFYDDSLRVEQVRSWERSALFKVIGQRESYFVKAVPSVFSHEPLVSRFLHQYQPLDVPEIIDAEMDQNCYVMKELKGPLLGETTNMTYWKEAVLSLADIQKNSLEHIEQLKELKCPVRPVSNIIQDYSEGTLYKLYRSNYIQSEVYQKLIVTLPRLINKSELLKSTNVPLALEHGDFFGGNIIVQDGKSVIYDWSDCCLSHPFLSVVTFLEEVEQFFSKAAALALLDEYLEQWNMFASKEALAKEYELIKSIAPAYGLTVYQTFIFPNFNDNWDKQQIVDGYINSWVKALDME</sequence>
<proteinExistence type="predicted"/>
<keyword evidence="3" id="KW-1185">Reference proteome</keyword>
<dbReference type="SUPFAM" id="SSF56112">
    <property type="entry name" value="Protein kinase-like (PK-like)"/>
    <property type="match status" value="1"/>
</dbReference>
<accession>A0A2P8HAJ8</accession>
<dbReference type="RefSeq" id="WP_106589389.1">
    <property type="nucleotide sequence ID" value="NZ_PYAV01000011.1"/>
</dbReference>
<name>A0A2P8HAJ8_9BACI</name>
<dbReference type="Proteomes" id="UP000242310">
    <property type="component" value="Unassembled WGS sequence"/>
</dbReference>
<feature type="domain" description="Aminoglycoside phosphotransferase" evidence="1">
    <location>
        <begin position="183"/>
        <end position="368"/>
    </location>
</feature>
<dbReference type="GO" id="GO:0016740">
    <property type="term" value="F:transferase activity"/>
    <property type="evidence" value="ECO:0007669"/>
    <property type="project" value="UniProtKB-KW"/>
</dbReference>
<keyword evidence="2" id="KW-0808">Transferase</keyword>
<dbReference type="OrthoDB" id="101887at2"/>
<evidence type="ECO:0000313" key="2">
    <source>
        <dbReference type="EMBL" id="PSL43248.1"/>
    </source>
</evidence>
<organism evidence="2 3">
    <name type="scientific">Salsuginibacillus halophilus</name>
    <dbReference type="NCBI Taxonomy" id="517424"/>
    <lineage>
        <taxon>Bacteria</taxon>
        <taxon>Bacillati</taxon>
        <taxon>Bacillota</taxon>
        <taxon>Bacilli</taxon>
        <taxon>Bacillales</taxon>
        <taxon>Bacillaceae</taxon>
        <taxon>Salsuginibacillus</taxon>
    </lineage>
</organism>
<dbReference type="EMBL" id="PYAV01000011">
    <property type="protein sequence ID" value="PSL43248.1"/>
    <property type="molecule type" value="Genomic_DNA"/>
</dbReference>
<dbReference type="AlphaFoldDB" id="A0A2P8HAJ8"/>
<dbReference type="InterPro" id="IPR002575">
    <property type="entry name" value="Aminoglycoside_PTrfase"/>
</dbReference>